<reference evidence="2 3" key="1">
    <citation type="submission" date="2016-10" db="EMBL/GenBank/DDBJ databases">
        <authorList>
            <person name="de Groot N.N."/>
        </authorList>
    </citation>
    <scope>NUCLEOTIDE SEQUENCE [LARGE SCALE GENOMIC DNA]</scope>
    <source>
        <strain evidence="2 3">DSM 5885</strain>
    </source>
</reference>
<dbReference type="EMBL" id="FNCY01000001">
    <property type="protein sequence ID" value="SDG66069.1"/>
    <property type="molecule type" value="Genomic_DNA"/>
</dbReference>
<evidence type="ECO:0000313" key="2">
    <source>
        <dbReference type="EMBL" id="SDG66069.1"/>
    </source>
</evidence>
<feature type="region of interest" description="Disordered" evidence="1">
    <location>
        <begin position="459"/>
        <end position="487"/>
    </location>
</feature>
<dbReference type="OrthoDB" id="9769023at2"/>
<protein>
    <recommendedName>
        <fullName evidence="4">Lipoprotein</fullName>
    </recommendedName>
</protein>
<feature type="compositionally biased region" description="Basic residues" evidence="1">
    <location>
        <begin position="477"/>
        <end position="487"/>
    </location>
</feature>
<sequence length="487" mass="53529">MGTRGFGLFVVAGTVLLGGCAGNPMRQYDSELRETVQLVQGGSVKKAFDLLEKNNEPGVLVKDKDLLYYLEKGELLALDSSYPASKDSWLKADEFIRDWEDAVKSDANKVLGDIGSYLINDKTRRYDGQDFEKVMLSTKLMLSHIMQGSYDLARIEMKKTVEREKLIESFREKEYDKLQEDAKQQDVGITVKDMKGYPMAELDAPEVTGLKNGYQNALSHYLAGYFFEVTGEPSMAEPGYRNALQLAPNLRITQAGLREIGRRKPGPKESDVLFIIESGFAPAWKSITVPIPIPTGKKGLIATPLSFPLVKSEYKGFVPNAINAGKRQIPVETLANLDVMARRQLKDQMPGIVLRTVIRAVLKSVAQEQANKAGAVTGLLTTAVSVVSEQADDRSWRMLPERISVARATLPVGTQSIEFQTGSGTFRKDVDIGNRFTIIPIRLTGGTVYVGQPNTPGAIAIAEEPEPPAKAPAAKRPAPRRPAKKAE</sequence>
<evidence type="ECO:0000313" key="3">
    <source>
        <dbReference type="Proteomes" id="UP000198607"/>
    </source>
</evidence>
<evidence type="ECO:0008006" key="4">
    <source>
        <dbReference type="Google" id="ProtNLM"/>
    </source>
</evidence>
<dbReference type="STRING" id="83767.SAMN05660652_00386"/>
<organism evidence="2 3">
    <name type="scientific">Propionivibrio dicarboxylicus</name>
    <dbReference type="NCBI Taxonomy" id="83767"/>
    <lineage>
        <taxon>Bacteria</taxon>
        <taxon>Pseudomonadati</taxon>
        <taxon>Pseudomonadota</taxon>
        <taxon>Betaproteobacteria</taxon>
        <taxon>Rhodocyclales</taxon>
        <taxon>Rhodocyclaceae</taxon>
        <taxon>Propionivibrio</taxon>
    </lineage>
</organism>
<proteinExistence type="predicted"/>
<dbReference type="RefSeq" id="WP_143009729.1">
    <property type="nucleotide sequence ID" value="NZ_FNCY01000001.1"/>
</dbReference>
<evidence type="ECO:0000256" key="1">
    <source>
        <dbReference type="SAM" id="MobiDB-lite"/>
    </source>
</evidence>
<dbReference type="Proteomes" id="UP000198607">
    <property type="component" value="Unassembled WGS sequence"/>
</dbReference>
<keyword evidence="3" id="KW-1185">Reference proteome</keyword>
<accession>A0A1G7W2Y3</accession>
<dbReference type="AlphaFoldDB" id="A0A1G7W2Y3"/>
<name>A0A1G7W2Y3_9RHOO</name>
<dbReference type="PROSITE" id="PS51257">
    <property type="entry name" value="PROKAR_LIPOPROTEIN"/>
    <property type="match status" value="1"/>
</dbReference>
<gene>
    <name evidence="2" type="ORF">SAMN05660652_00386</name>
</gene>